<accession>A0A9P1XLM3</accession>
<evidence type="ECO:0000259" key="3">
    <source>
        <dbReference type="PROSITE" id="PS50977"/>
    </source>
</evidence>
<dbReference type="PROSITE" id="PS50977">
    <property type="entry name" value="HTH_TETR_2"/>
    <property type="match status" value="1"/>
</dbReference>
<name>A0A9P1XLM3_LISMN</name>
<dbReference type="InterPro" id="IPR009057">
    <property type="entry name" value="Homeodomain-like_sf"/>
</dbReference>
<dbReference type="Pfam" id="PF00440">
    <property type="entry name" value="TetR_N"/>
    <property type="match status" value="1"/>
</dbReference>
<evidence type="ECO:0000256" key="1">
    <source>
        <dbReference type="ARBA" id="ARBA00023125"/>
    </source>
</evidence>
<protein>
    <submittedName>
        <fullName evidence="4">TetR/AcrR family transcriptional regulator</fullName>
    </submittedName>
</protein>
<proteinExistence type="predicted"/>
<dbReference type="Pfam" id="PF17937">
    <property type="entry name" value="TetR_C_28"/>
    <property type="match status" value="1"/>
</dbReference>
<dbReference type="PRINTS" id="PR00455">
    <property type="entry name" value="HTHTETR"/>
</dbReference>
<dbReference type="InterPro" id="IPR001647">
    <property type="entry name" value="HTH_TetR"/>
</dbReference>
<dbReference type="SUPFAM" id="SSF48498">
    <property type="entry name" value="Tetracyclin repressor-like, C-terminal domain"/>
    <property type="match status" value="1"/>
</dbReference>
<evidence type="ECO:0000313" key="5">
    <source>
        <dbReference type="Proteomes" id="UP000371553"/>
    </source>
</evidence>
<evidence type="ECO:0000313" key="4">
    <source>
        <dbReference type="EMBL" id="EAD8145559.1"/>
    </source>
</evidence>
<dbReference type="InterPro" id="IPR036271">
    <property type="entry name" value="Tet_transcr_reg_TetR-rel_C_sf"/>
</dbReference>
<dbReference type="AlphaFoldDB" id="A0A9P1XLM3"/>
<dbReference type="Gene3D" id="1.10.357.10">
    <property type="entry name" value="Tetracycline Repressor, domain 2"/>
    <property type="match status" value="1"/>
</dbReference>
<dbReference type="GO" id="GO:0003677">
    <property type="term" value="F:DNA binding"/>
    <property type="evidence" value="ECO:0007669"/>
    <property type="project" value="UniProtKB-UniRule"/>
</dbReference>
<evidence type="ECO:0000256" key="2">
    <source>
        <dbReference type="PROSITE-ProRule" id="PRU00335"/>
    </source>
</evidence>
<keyword evidence="1 2" id="KW-0238">DNA-binding</keyword>
<dbReference type="Proteomes" id="UP000371553">
    <property type="component" value="Unassembled WGS sequence"/>
</dbReference>
<dbReference type="EMBL" id="AAAPCR010000003">
    <property type="protein sequence ID" value="EAD8145559.1"/>
    <property type="molecule type" value="Genomic_DNA"/>
</dbReference>
<dbReference type="InterPro" id="IPR041479">
    <property type="entry name" value="TetR_CgmR_C"/>
</dbReference>
<organism evidence="4 5">
    <name type="scientific">Listeria monocytogenes</name>
    <dbReference type="NCBI Taxonomy" id="1639"/>
    <lineage>
        <taxon>Bacteria</taxon>
        <taxon>Bacillati</taxon>
        <taxon>Bacillota</taxon>
        <taxon>Bacilli</taxon>
        <taxon>Bacillales</taxon>
        <taxon>Listeriaceae</taxon>
        <taxon>Listeria</taxon>
    </lineage>
</organism>
<reference evidence="4 5" key="1">
    <citation type="submission" date="2018-06" db="EMBL/GenBank/DDBJ databases">
        <authorList>
            <consortium name="GenomeTrakr: Next Generation Sequencing Network for Food Pathogen Tracability"/>
        </authorList>
    </citation>
    <scope>NUCLEOTIDE SEQUENCE [LARGE SCALE GENOMIC DNA]</scope>
    <source>
        <strain evidence="4 5">NYAG13B12507-5</strain>
    </source>
</reference>
<feature type="DNA-binding region" description="H-T-H motif" evidence="2">
    <location>
        <begin position="34"/>
        <end position="53"/>
    </location>
</feature>
<sequence>MEVIMSISKHTNKKNNLLTAASEIVKEEGVVKLTLEAVAQRAGVSKGGLLYHYPSKEALIKGMVEDWTNNFFESIKTLVNKDSKETGKWNRAYINTTLFDLDNNNNKNLSSALMAAMFINPDLLDDYKQKYDILHTKLLNDGIDPLKITMARLLIDGLWFSEIFEIAPLNEEVKKQIFDELIMMIQEGE</sequence>
<feature type="domain" description="HTH tetR-type" evidence="3">
    <location>
        <begin position="11"/>
        <end position="71"/>
    </location>
</feature>
<comment type="caution">
    <text evidence="4">The sequence shown here is derived from an EMBL/GenBank/DDBJ whole genome shotgun (WGS) entry which is preliminary data.</text>
</comment>
<dbReference type="SUPFAM" id="SSF46689">
    <property type="entry name" value="Homeodomain-like"/>
    <property type="match status" value="1"/>
</dbReference>
<gene>
    <name evidence="4" type="ORF">CD20_05680</name>
</gene>